<proteinExistence type="predicted"/>
<dbReference type="EMBL" id="CP076724">
    <property type="protein sequence ID" value="QWV97964.1"/>
    <property type="molecule type" value="Genomic_DNA"/>
</dbReference>
<accession>A0ABX8JK15</accession>
<reference evidence="1 2" key="1">
    <citation type="submission" date="2021-06" db="EMBL/GenBank/DDBJ databases">
        <title>Gemonas diversity in paddy soil.</title>
        <authorList>
            <person name="Liu G."/>
        </authorList>
    </citation>
    <scope>NUCLEOTIDE SEQUENCE [LARGE SCALE GENOMIC DNA]</scope>
    <source>
        <strain evidence="1 2">RG29</strain>
    </source>
</reference>
<evidence type="ECO:0000313" key="1">
    <source>
        <dbReference type="EMBL" id="QWV97964.1"/>
    </source>
</evidence>
<organism evidence="1 2">
    <name type="scientific">Geomonas diazotrophica</name>
    <dbReference type="NCBI Taxonomy" id="2843197"/>
    <lineage>
        <taxon>Bacteria</taxon>
        <taxon>Pseudomonadati</taxon>
        <taxon>Thermodesulfobacteriota</taxon>
        <taxon>Desulfuromonadia</taxon>
        <taxon>Geobacterales</taxon>
        <taxon>Geobacteraceae</taxon>
        <taxon>Geomonas</taxon>
    </lineage>
</organism>
<protein>
    <recommendedName>
        <fullName evidence="3">PEGA domain-containing protein</fullName>
    </recommendedName>
</protein>
<name>A0ABX8JK15_9BACT</name>
<dbReference type="PROSITE" id="PS51257">
    <property type="entry name" value="PROKAR_LIPOPROTEIN"/>
    <property type="match status" value="1"/>
</dbReference>
<gene>
    <name evidence="1" type="ORF">KP005_01310</name>
</gene>
<sequence>MKIIIVVILSSLLISCSHLSPIYWGWGEWGEADVAGVENNSLVRIDWSTLPGVVTSIDGNKVGSGYKKAKLHPGKHLIEYAYYPAEFGVHPKGSVELDFKSGHWYQFEIKLCYWCRPRKFAAWLHDKTTGEVVWGKPPDWHFL</sequence>
<dbReference type="Proteomes" id="UP000683493">
    <property type="component" value="Chromosome"/>
</dbReference>
<evidence type="ECO:0008006" key="3">
    <source>
        <dbReference type="Google" id="ProtNLM"/>
    </source>
</evidence>
<evidence type="ECO:0000313" key="2">
    <source>
        <dbReference type="Proteomes" id="UP000683493"/>
    </source>
</evidence>
<keyword evidence="2" id="KW-1185">Reference proteome</keyword>